<feature type="compositionally biased region" description="Low complexity" evidence="1">
    <location>
        <begin position="441"/>
        <end position="450"/>
    </location>
</feature>
<gene>
    <name evidence="2" type="ORF">CBR_g11957</name>
</gene>
<dbReference type="STRING" id="69332.A0A388KQS0"/>
<feature type="region of interest" description="Disordered" evidence="1">
    <location>
        <begin position="506"/>
        <end position="628"/>
    </location>
</feature>
<comment type="caution">
    <text evidence="2">The sequence shown here is derived from an EMBL/GenBank/DDBJ whole genome shotgun (WGS) entry which is preliminary data.</text>
</comment>
<dbReference type="Gramene" id="GBG72379">
    <property type="protein sequence ID" value="GBG72379"/>
    <property type="gene ID" value="CBR_g11957"/>
</dbReference>
<feature type="compositionally biased region" description="Basic and acidic residues" evidence="1">
    <location>
        <begin position="749"/>
        <end position="758"/>
    </location>
</feature>
<organism evidence="2 3">
    <name type="scientific">Chara braunii</name>
    <name type="common">Braun's stonewort</name>
    <dbReference type="NCBI Taxonomy" id="69332"/>
    <lineage>
        <taxon>Eukaryota</taxon>
        <taxon>Viridiplantae</taxon>
        <taxon>Streptophyta</taxon>
        <taxon>Charophyceae</taxon>
        <taxon>Charales</taxon>
        <taxon>Characeae</taxon>
        <taxon>Chara</taxon>
    </lineage>
</organism>
<evidence type="ECO:0008006" key="4">
    <source>
        <dbReference type="Google" id="ProtNLM"/>
    </source>
</evidence>
<protein>
    <recommendedName>
        <fullName evidence="4">Endonuclease/exonuclease/phosphatase domain-containing protein</fullName>
    </recommendedName>
</protein>
<feature type="region of interest" description="Disordered" evidence="1">
    <location>
        <begin position="380"/>
        <end position="469"/>
    </location>
</feature>
<feature type="compositionally biased region" description="Low complexity" evidence="1">
    <location>
        <begin position="559"/>
        <end position="569"/>
    </location>
</feature>
<dbReference type="EMBL" id="BFEA01000164">
    <property type="protein sequence ID" value="GBG72379.1"/>
    <property type="molecule type" value="Genomic_DNA"/>
</dbReference>
<feature type="region of interest" description="Disordered" evidence="1">
    <location>
        <begin position="712"/>
        <end position="762"/>
    </location>
</feature>
<dbReference type="SUPFAM" id="SSF56219">
    <property type="entry name" value="DNase I-like"/>
    <property type="match status" value="1"/>
</dbReference>
<evidence type="ECO:0000313" key="2">
    <source>
        <dbReference type="EMBL" id="GBG72379.1"/>
    </source>
</evidence>
<reference evidence="2 3" key="1">
    <citation type="journal article" date="2018" name="Cell">
        <title>The Chara Genome: Secondary Complexity and Implications for Plant Terrestrialization.</title>
        <authorList>
            <person name="Nishiyama T."/>
            <person name="Sakayama H."/>
            <person name="Vries J.D."/>
            <person name="Buschmann H."/>
            <person name="Saint-Marcoux D."/>
            <person name="Ullrich K.K."/>
            <person name="Haas F.B."/>
            <person name="Vanderstraeten L."/>
            <person name="Becker D."/>
            <person name="Lang D."/>
            <person name="Vosolsobe S."/>
            <person name="Rombauts S."/>
            <person name="Wilhelmsson P.K.I."/>
            <person name="Janitza P."/>
            <person name="Kern R."/>
            <person name="Heyl A."/>
            <person name="Rumpler F."/>
            <person name="Villalobos L.I.A.C."/>
            <person name="Clay J.M."/>
            <person name="Skokan R."/>
            <person name="Toyoda A."/>
            <person name="Suzuki Y."/>
            <person name="Kagoshima H."/>
            <person name="Schijlen E."/>
            <person name="Tajeshwar N."/>
            <person name="Catarino B."/>
            <person name="Hetherington A.J."/>
            <person name="Saltykova A."/>
            <person name="Bonnot C."/>
            <person name="Breuninger H."/>
            <person name="Symeonidi A."/>
            <person name="Radhakrishnan G.V."/>
            <person name="Van Nieuwerburgh F."/>
            <person name="Deforce D."/>
            <person name="Chang C."/>
            <person name="Karol K.G."/>
            <person name="Hedrich R."/>
            <person name="Ulvskov P."/>
            <person name="Glockner G."/>
            <person name="Delwiche C.F."/>
            <person name="Petrasek J."/>
            <person name="Van de Peer Y."/>
            <person name="Friml J."/>
            <person name="Beilby M."/>
            <person name="Dolan L."/>
            <person name="Kohara Y."/>
            <person name="Sugano S."/>
            <person name="Fujiyama A."/>
            <person name="Delaux P.-M."/>
            <person name="Quint M."/>
            <person name="TheiBen G."/>
            <person name="Hagemann M."/>
            <person name="Harholt J."/>
            <person name="Dunand C."/>
            <person name="Zachgo S."/>
            <person name="Langdale J."/>
            <person name="Maumus F."/>
            <person name="Straeten D.V.D."/>
            <person name="Gould S.B."/>
            <person name="Rensing S.A."/>
        </authorList>
    </citation>
    <scope>NUCLEOTIDE SEQUENCE [LARGE SCALE GENOMIC DNA]</scope>
    <source>
        <strain evidence="2 3">S276</strain>
    </source>
</reference>
<evidence type="ECO:0000256" key="1">
    <source>
        <dbReference type="SAM" id="MobiDB-lite"/>
    </source>
</evidence>
<feature type="compositionally biased region" description="Basic residues" evidence="1">
    <location>
        <begin position="584"/>
        <end position="600"/>
    </location>
</feature>
<name>A0A388KQS0_CHABU</name>
<dbReference type="Gene3D" id="3.60.10.10">
    <property type="entry name" value="Endonuclease/exonuclease/phosphatase"/>
    <property type="match status" value="1"/>
</dbReference>
<dbReference type="InterPro" id="IPR036691">
    <property type="entry name" value="Endo/exonu/phosph_ase_sf"/>
</dbReference>
<feature type="region of interest" description="Disordered" evidence="1">
    <location>
        <begin position="162"/>
        <end position="185"/>
    </location>
</feature>
<sequence length="1160" mass="128139">MEVIRLLASVSLVLVAYLVGKYEKEALSLLRGVGFTLARCLAHVGGGVWRLLGGLDVLFTSLVAELGHILIAALSWLCAYEVSSICLHLGHYLASRWRWWLTVDGASGVLVTLLVIGARCGRMLGSGGLTRSALKRWNPLARLQRLEQWCLELVARLGSQGPAPRVESSSSSASQAPQLGATSACGIPTDRLMEKRQNPWVKFLHPPPLARLHLRTVARQRFGQLRDEGGHSSYDENDKEMIRFDLHPPLRRSALERLSVGIPCYGRPEVRYVTSETPLCDLCRRHGHLASAAQCLTVGETREEIRRRENHIRLHPARSVNAAEEVEGWVLFEMKANLMIGAEIMADESLGDVCGLAEVRFLPPLRGCVRGGWARGSGIDSGGVGVPTRPVTSPSHDRMRGNTPSGARWDESDMSDHPSECWRDDAPGVPTEGVGMPPFVQAGQAQSSNVGAGGSQQGGAAGQHQEGSAPQMMVVPGQLPIEGRQGHEDAIMQDVSQVPVVEMFNEPQQNDPPLFQGGSGQRQDGGLSRLSGELRNEGGIQGGQLIRSMGERRNEVSAPDGQLSSPSQQGGDGQQEEFREGPSTRKRSRSRKSARKGKPHGKADLSRKGKQLMVQGSASSEEDEPPMKVREVCKGGVLVIPGTDGGQPVIRGGSSPCCPSQGMGPPSNMRSASRPAVLTRLERVIEASDEEGSNAVAVQSVSCQEIRAPLRTLADEHSPSPDLLRGRVRLSSPDPARRAQEEGRDEEPEPRTAGRDMDPGEGDIFMGTKVGVAIILTRFFTGKVQDYFWDTLGRWTWMFIEEGGTKSLVATVYAPVDVTERKWFWRNFAACLPETDVVQLIGDFNTVIRPGMDSVVLGDPRPDVEALRGLMADMALVDVFRRISPDDRNFTWFGTSPFFQSRLDMEWVSSDLLSNLLGFDQQLVPISDHKVIVVSLALHPRVARRPPPMSAPSWSLFDALHRELVQQHWEHWLTLRPQHVSPLEHLHHGVQALVGIMKKKAKASRQAHDQTCQEYLRRIEALGEVPPPGNEDEWWAEWVLLYSEWASWQARDAELWGLGSKSKWVRDAECMSRAFFAQMKKTSHLPLIVAMGHPFDPLEAKADTNPDIIKYVELFYENLYCEDKCWQEEDMMVVSAKDVWDKCVTQVSPEFKAFLDALLT</sequence>
<proteinExistence type="predicted"/>
<dbReference type="OrthoDB" id="9805389at2759"/>
<evidence type="ECO:0000313" key="3">
    <source>
        <dbReference type="Proteomes" id="UP000265515"/>
    </source>
</evidence>
<dbReference type="Proteomes" id="UP000265515">
    <property type="component" value="Unassembled WGS sequence"/>
</dbReference>
<feature type="compositionally biased region" description="Basic and acidic residues" evidence="1">
    <location>
        <begin position="408"/>
        <end position="426"/>
    </location>
</feature>
<feature type="compositionally biased region" description="Gly residues" evidence="1">
    <location>
        <begin position="451"/>
        <end position="461"/>
    </location>
</feature>
<keyword evidence="3" id="KW-1185">Reference proteome</keyword>
<accession>A0A388KQS0</accession>
<dbReference type="AlphaFoldDB" id="A0A388KQS0"/>